<organism evidence="4 5">
    <name type="scientific">Mycolicibacterium fallax</name>
    <name type="common">Mycobacterium fallax</name>
    <dbReference type="NCBI Taxonomy" id="1793"/>
    <lineage>
        <taxon>Bacteria</taxon>
        <taxon>Bacillati</taxon>
        <taxon>Actinomycetota</taxon>
        <taxon>Actinomycetes</taxon>
        <taxon>Mycobacteriales</taxon>
        <taxon>Mycobacteriaceae</taxon>
        <taxon>Mycolicibacterium</taxon>
    </lineage>
</organism>
<dbReference type="RefSeq" id="WP_085096338.1">
    <property type="nucleotide sequence ID" value="NZ_AP022603.1"/>
</dbReference>
<dbReference type="InterPro" id="IPR012906">
    <property type="entry name" value="PaaX-like_N"/>
</dbReference>
<evidence type="ECO:0000313" key="4">
    <source>
        <dbReference type="EMBL" id="ORV02602.1"/>
    </source>
</evidence>
<dbReference type="EMBL" id="LQOJ01000040">
    <property type="protein sequence ID" value="ORV02602.1"/>
    <property type="molecule type" value="Genomic_DNA"/>
</dbReference>
<evidence type="ECO:0000313" key="5">
    <source>
        <dbReference type="Proteomes" id="UP000193484"/>
    </source>
</evidence>
<dbReference type="GO" id="GO:0006351">
    <property type="term" value="P:DNA-templated transcription"/>
    <property type="evidence" value="ECO:0007669"/>
    <property type="project" value="TreeGrafter"/>
</dbReference>
<accession>A0A1X1RB95</accession>
<evidence type="ECO:0000259" key="1">
    <source>
        <dbReference type="Pfam" id="PF07848"/>
    </source>
</evidence>
<dbReference type="InterPro" id="IPR048846">
    <property type="entry name" value="PaaX-like_central"/>
</dbReference>
<comment type="caution">
    <text evidence="4">The sequence shown here is derived from an EMBL/GenBank/DDBJ whole genome shotgun (WGS) entry which is preliminary data.</text>
</comment>
<dbReference type="InterPro" id="IPR036388">
    <property type="entry name" value="WH-like_DNA-bd_sf"/>
</dbReference>
<dbReference type="Gene3D" id="3.30.70.2650">
    <property type="match status" value="1"/>
</dbReference>
<dbReference type="AlphaFoldDB" id="A0A1X1RB95"/>
<dbReference type="Gene3D" id="1.20.58.1460">
    <property type="match status" value="1"/>
</dbReference>
<evidence type="ECO:0000259" key="2">
    <source>
        <dbReference type="Pfam" id="PF08223"/>
    </source>
</evidence>
<dbReference type="Pfam" id="PF20803">
    <property type="entry name" value="PaaX_M"/>
    <property type="match status" value="1"/>
</dbReference>
<dbReference type="InterPro" id="IPR013225">
    <property type="entry name" value="PaaX_C"/>
</dbReference>
<dbReference type="PANTHER" id="PTHR30319">
    <property type="entry name" value="PHENYLACETIC ACID REGULATOR-RELATED TRANSCRIPTIONAL REPRESSOR"/>
    <property type="match status" value="1"/>
</dbReference>
<dbReference type="STRING" id="1793.AWC04_11805"/>
<gene>
    <name evidence="4" type="ORF">AWC04_11805</name>
</gene>
<reference evidence="4 5" key="1">
    <citation type="submission" date="2016-01" db="EMBL/GenBank/DDBJ databases">
        <title>The new phylogeny of the genus Mycobacterium.</title>
        <authorList>
            <person name="Tarcisio F."/>
            <person name="Conor M."/>
            <person name="Antonella G."/>
            <person name="Elisabetta G."/>
            <person name="Giulia F.S."/>
            <person name="Sara T."/>
            <person name="Anna F."/>
            <person name="Clotilde B."/>
            <person name="Roberto B."/>
            <person name="Veronica D.S."/>
            <person name="Fabio R."/>
            <person name="Monica P."/>
            <person name="Olivier J."/>
            <person name="Enrico T."/>
            <person name="Nicola S."/>
        </authorList>
    </citation>
    <scope>NUCLEOTIDE SEQUENCE [LARGE SCALE GENOMIC DNA]</scope>
    <source>
        <strain evidence="4 5">DSM 44179</strain>
    </source>
</reference>
<dbReference type="Gene3D" id="1.10.10.10">
    <property type="entry name" value="Winged helix-like DNA-binding domain superfamily/Winged helix DNA-binding domain"/>
    <property type="match status" value="1"/>
</dbReference>
<protein>
    <submittedName>
        <fullName evidence="4">PaaX domain-containing protein, C-domain protein</fullName>
    </submittedName>
</protein>
<dbReference type="OrthoDB" id="2270427at2"/>
<proteinExistence type="predicted"/>
<dbReference type="Proteomes" id="UP000193484">
    <property type="component" value="Unassembled WGS sequence"/>
</dbReference>
<dbReference type="PANTHER" id="PTHR30319:SF1">
    <property type="entry name" value="TRANSCRIPTIONAL REPRESSOR PAAX"/>
    <property type="match status" value="1"/>
</dbReference>
<feature type="domain" description="Transcriptional repressor PaaX-like C-terminal" evidence="2">
    <location>
        <begin position="198"/>
        <end position="236"/>
    </location>
</feature>
<feature type="domain" description="Transcriptional repressor PaaX-like central Cas2-like" evidence="3">
    <location>
        <begin position="85"/>
        <end position="136"/>
    </location>
</feature>
<dbReference type="Pfam" id="PF07848">
    <property type="entry name" value="PaaX"/>
    <property type="match status" value="1"/>
</dbReference>
<sequence length="241" mass="26180">MSERRLTARSVVLSVLLGAHPACATAADLIRLTDGFGIRESTLRVALTRMVAAGDLIRCDDGYRLADRLRERQRRQDAALVPRTEPWDGDWSTLVITAVGADARSRAALRGRLREARFGELREGIWLRPANLAPDPELRAELAGRARELRARDADPAGLAATLWDLPGWSAAGHRLLAAMAAAPDVPARFTVAAATVRLLRSDPVLPAELLPGGWPGDELRVAYRDFAVEFAARGRTVAVP</sequence>
<keyword evidence="5" id="KW-1185">Reference proteome</keyword>
<evidence type="ECO:0000259" key="3">
    <source>
        <dbReference type="Pfam" id="PF20803"/>
    </source>
</evidence>
<feature type="domain" description="Transcriptional repressor PaaX-like N-terminal" evidence="1">
    <location>
        <begin position="8"/>
        <end position="68"/>
    </location>
</feature>
<dbReference type="Pfam" id="PF08223">
    <property type="entry name" value="PaaX_C"/>
    <property type="match status" value="1"/>
</dbReference>
<name>A0A1X1RB95_MYCFA</name>